<organism evidence="3 4">
    <name type="scientific">Crotalaria pallida</name>
    <name type="common">Smooth rattlebox</name>
    <name type="synonym">Crotalaria striata</name>
    <dbReference type="NCBI Taxonomy" id="3830"/>
    <lineage>
        <taxon>Eukaryota</taxon>
        <taxon>Viridiplantae</taxon>
        <taxon>Streptophyta</taxon>
        <taxon>Embryophyta</taxon>
        <taxon>Tracheophyta</taxon>
        <taxon>Spermatophyta</taxon>
        <taxon>Magnoliopsida</taxon>
        <taxon>eudicotyledons</taxon>
        <taxon>Gunneridae</taxon>
        <taxon>Pentapetalae</taxon>
        <taxon>rosids</taxon>
        <taxon>fabids</taxon>
        <taxon>Fabales</taxon>
        <taxon>Fabaceae</taxon>
        <taxon>Papilionoideae</taxon>
        <taxon>50 kb inversion clade</taxon>
        <taxon>genistoids sensu lato</taxon>
        <taxon>core genistoids</taxon>
        <taxon>Crotalarieae</taxon>
        <taxon>Crotalaria</taxon>
    </lineage>
</organism>
<dbReference type="PROSITE" id="PS50076">
    <property type="entry name" value="DNAJ_2"/>
    <property type="match status" value="1"/>
</dbReference>
<feature type="compositionally biased region" description="Basic and acidic residues" evidence="1">
    <location>
        <begin position="285"/>
        <end position="298"/>
    </location>
</feature>
<dbReference type="PRINTS" id="PR00625">
    <property type="entry name" value="JDOMAIN"/>
</dbReference>
<feature type="region of interest" description="Disordered" evidence="1">
    <location>
        <begin position="88"/>
        <end position="128"/>
    </location>
</feature>
<evidence type="ECO:0000313" key="4">
    <source>
        <dbReference type="Proteomes" id="UP001372338"/>
    </source>
</evidence>
<dbReference type="InterPro" id="IPR024593">
    <property type="entry name" value="DUF3444"/>
</dbReference>
<dbReference type="Proteomes" id="UP001372338">
    <property type="component" value="Unassembled WGS sequence"/>
</dbReference>
<sequence length="683" mass="76250">MITMFDVYISAENKINGEADLYGILGVDSRVDDDMLRKQYRKLALRLHPDKNKSVDAVKAFSLISEAWRVLSDKAKRETYDEKINAKAPKISTKTGRTSPRRGASGSDNFTKTATSSARTQKKAPKEHASTFSYKAESTTFWTVCNQCQVRYEYLRVYLNFKLMCCSCGKAFQAVEAAPPPSVCATSWNCWKDKPKVNHQGAGKSKSTAGKNTATANVGASSKRKTDSHNPTNLQQVPFSRAPGASSAAQAANVKRKRVELQAATKRKQHVAKTTYFNPDKRRRGMEDTSLRSHDKDTVNQTGGANGVVGASNSCKAKKGNFESTGISGITKTSSGRDIYQLELQNLLMKKSIKEICKKLRELQSNTFSETALKESVNGYQKADEKSEGRMSGSQVAKSFADTAMANILRKALGTMAIDVPDPHFHDFDKDRTERSFGENQVWVAYDDDGLPSQYAMIHNVISVNPFKMQLNWLNPITNADELGPLNRVASGFSKTCGDFRVGRSKIINSPNFFSHMVKWRKGNGGAVSIYPRRGDVWTLYRNWSPDWDELTDYDVIHKYDMVEVLENFNEQRGVIVATLVKVAGFRTLFHRHLDLGEVRLIPREEMSRFSHQVPSYLLNGQEAPNAPKGCLELDPAATPFDLLQVIEVAKEEDWMNNEDTINNESANGDMKEANGEDIMNDT</sequence>
<feature type="compositionally biased region" description="Polar residues" evidence="1">
    <location>
        <begin position="106"/>
        <end position="119"/>
    </location>
</feature>
<feature type="region of interest" description="Disordered" evidence="1">
    <location>
        <begin position="660"/>
        <end position="683"/>
    </location>
</feature>
<dbReference type="Pfam" id="PF00226">
    <property type="entry name" value="DnaJ"/>
    <property type="match status" value="1"/>
</dbReference>
<protein>
    <recommendedName>
        <fullName evidence="2">J domain-containing protein</fullName>
    </recommendedName>
</protein>
<evidence type="ECO:0000256" key="1">
    <source>
        <dbReference type="SAM" id="MobiDB-lite"/>
    </source>
</evidence>
<dbReference type="SMART" id="SM00271">
    <property type="entry name" value="DnaJ"/>
    <property type="match status" value="1"/>
</dbReference>
<dbReference type="EMBL" id="JAYWIO010000004">
    <property type="protein sequence ID" value="KAK7268970.1"/>
    <property type="molecule type" value="Genomic_DNA"/>
</dbReference>
<accession>A0AAN9F5S9</accession>
<feature type="compositionally biased region" description="Low complexity" evidence="1">
    <location>
        <begin position="240"/>
        <end position="252"/>
    </location>
</feature>
<dbReference type="AlphaFoldDB" id="A0AAN9F5S9"/>
<dbReference type="SUPFAM" id="SSF46565">
    <property type="entry name" value="Chaperone J-domain"/>
    <property type="match status" value="1"/>
</dbReference>
<name>A0AAN9F5S9_CROPI</name>
<dbReference type="InterPro" id="IPR056988">
    <property type="entry name" value="Zn_ribbon_pln"/>
</dbReference>
<reference evidence="3 4" key="1">
    <citation type="submission" date="2024-01" db="EMBL/GenBank/DDBJ databases">
        <title>The genomes of 5 underutilized Papilionoideae crops provide insights into root nodulation and disease resistanc.</title>
        <authorList>
            <person name="Yuan L."/>
        </authorList>
    </citation>
    <scope>NUCLEOTIDE SEQUENCE [LARGE SCALE GENOMIC DNA]</scope>
    <source>
        <strain evidence="3">ZHUSHIDOU_FW_LH</strain>
        <tissue evidence="3">Leaf</tissue>
    </source>
</reference>
<dbReference type="PANTHER" id="PTHR44137">
    <property type="entry name" value="BNAC03G44070D PROTEIN"/>
    <property type="match status" value="1"/>
</dbReference>
<proteinExistence type="predicted"/>
<feature type="domain" description="J" evidence="2">
    <location>
        <begin position="20"/>
        <end position="84"/>
    </location>
</feature>
<evidence type="ECO:0000259" key="2">
    <source>
        <dbReference type="PROSITE" id="PS50076"/>
    </source>
</evidence>
<dbReference type="Gene3D" id="1.10.287.110">
    <property type="entry name" value="DnaJ domain"/>
    <property type="match status" value="1"/>
</dbReference>
<feature type="compositionally biased region" description="Polar residues" evidence="1">
    <location>
        <begin position="205"/>
        <end position="220"/>
    </location>
</feature>
<dbReference type="InterPro" id="IPR001623">
    <property type="entry name" value="DnaJ_domain"/>
</dbReference>
<comment type="caution">
    <text evidence="3">The sequence shown here is derived from an EMBL/GenBank/DDBJ whole genome shotgun (WGS) entry which is preliminary data.</text>
</comment>
<keyword evidence="4" id="KW-1185">Reference proteome</keyword>
<dbReference type="PANTHER" id="PTHR44137:SF58">
    <property type="entry name" value="J DOMAIN-CONTAINING PROTEIN"/>
    <property type="match status" value="1"/>
</dbReference>
<dbReference type="InterPro" id="IPR036869">
    <property type="entry name" value="J_dom_sf"/>
</dbReference>
<dbReference type="Pfam" id="PF23551">
    <property type="entry name" value="Zn_ribbon_20"/>
    <property type="match status" value="1"/>
</dbReference>
<gene>
    <name evidence="3" type="ORF">RIF29_21682</name>
</gene>
<feature type="compositionally biased region" description="Polar residues" evidence="1">
    <location>
        <begin position="229"/>
        <end position="238"/>
    </location>
</feature>
<feature type="region of interest" description="Disordered" evidence="1">
    <location>
        <begin position="197"/>
        <end position="306"/>
    </location>
</feature>
<dbReference type="Pfam" id="PF11926">
    <property type="entry name" value="DUF3444"/>
    <property type="match status" value="1"/>
</dbReference>
<dbReference type="CDD" id="cd06257">
    <property type="entry name" value="DnaJ"/>
    <property type="match status" value="1"/>
</dbReference>
<evidence type="ECO:0000313" key="3">
    <source>
        <dbReference type="EMBL" id="KAK7268970.1"/>
    </source>
</evidence>